<dbReference type="PANTHER" id="PTHR43861">
    <property type="entry name" value="TRANS-ACONITATE 2-METHYLTRANSFERASE-RELATED"/>
    <property type="match status" value="1"/>
</dbReference>
<evidence type="ECO:0000259" key="2">
    <source>
        <dbReference type="Pfam" id="PF13649"/>
    </source>
</evidence>
<feature type="domain" description="Methyltransferase" evidence="2">
    <location>
        <begin position="52"/>
        <end position="147"/>
    </location>
</feature>
<dbReference type="RefSeq" id="WP_264797641.1">
    <property type="nucleotide sequence ID" value="NZ_BRVS01000041.1"/>
</dbReference>
<dbReference type="InterPro" id="IPR041698">
    <property type="entry name" value="Methyltransf_25"/>
</dbReference>
<sequence length="202" mass="21809">MRKETLWEAQKRKNPGHSAWYIQRFEAMRSEGMDLHGEARMIDAMAGRGSRILDAGCGPGRLGGELAGRGHEVVGVDVDPELIEAAGKDHPEVRWLVGDLAELDLPAQGIAEPFDLIVSAGNVLTFLAPGTAPEVLARLERHLMPAGRLVTGFGAGRGYEFEDFLKDAAGAGLAVDHLFSTWDLRPFSPSSDFLVAVFSRAS</sequence>
<keyword evidence="1" id="KW-0808">Transferase</keyword>
<accession>A0ABQ5MZY3</accession>
<organism evidence="3 4">
    <name type="scientific">Arthrobacter mangrovi</name>
    <dbReference type="NCBI Taxonomy" id="2966350"/>
    <lineage>
        <taxon>Bacteria</taxon>
        <taxon>Bacillati</taxon>
        <taxon>Actinomycetota</taxon>
        <taxon>Actinomycetes</taxon>
        <taxon>Micrococcales</taxon>
        <taxon>Micrococcaceae</taxon>
        <taxon>Arthrobacter</taxon>
    </lineage>
</organism>
<dbReference type="EMBL" id="BRVS01000041">
    <property type="protein sequence ID" value="GLB69541.1"/>
    <property type="molecule type" value="Genomic_DNA"/>
</dbReference>
<evidence type="ECO:0000256" key="1">
    <source>
        <dbReference type="ARBA" id="ARBA00022679"/>
    </source>
</evidence>
<dbReference type="InterPro" id="IPR029063">
    <property type="entry name" value="SAM-dependent_MTases_sf"/>
</dbReference>
<gene>
    <name evidence="3" type="ORF">AHIS1636_39870</name>
</gene>
<name>A0ABQ5MZY3_9MICC</name>
<evidence type="ECO:0000313" key="4">
    <source>
        <dbReference type="Proteomes" id="UP001209654"/>
    </source>
</evidence>
<evidence type="ECO:0000313" key="3">
    <source>
        <dbReference type="EMBL" id="GLB69541.1"/>
    </source>
</evidence>
<dbReference type="CDD" id="cd02440">
    <property type="entry name" value="AdoMet_MTases"/>
    <property type="match status" value="1"/>
</dbReference>
<proteinExistence type="predicted"/>
<protein>
    <submittedName>
        <fullName evidence="3">SAM-dependent methyltransferase</fullName>
    </submittedName>
</protein>
<reference evidence="3 4" key="1">
    <citation type="journal article" date="2023" name="Int. J. Syst. Evol. Microbiol.">
        <title>Arthrobacter mangrovi sp. nov., an actinobacterium isolated from the rhizosphere of a mangrove.</title>
        <authorList>
            <person name="Hamada M."/>
            <person name="Saitou S."/>
            <person name="Enomoto N."/>
            <person name="Nanri K."/>
            <person name="Hidaka K."/>
            <person name="Miura T."/>
            <person name="Tamura T."/>
        </authorList>
    </citation>
    <scope>NUCLEOTIDE SEQUENCE [LARGE SCALE GENOMIC DNA]</scope>
    <source>
        <strain evidence="3 4">NBRC 112813</strain>
    </source>
</reference>
<keyword evidence="4" id="KW-1185">Reference proteome</keyword>
<dbReference type="GO" id="GO:0008168">
    <property type="term" value="F:methyltransferase activity"/>
    <property type="evidence" value="ECO:0007669"/>
    <property type="project" value="UniProtKB-KW"/>
</dbReference>
<dbReference type="SUPFAM" id="SSF53335">
    <property type="entry name" value="S-adenosyl-L-methionine-dependent methyltransferases"/>
    <property type="match status" value="1"/>
</dbReference>
<dbReference type="Pfam" id="PF13649">
    <property type="entry name" value="Methyltransf_25"/>
    <property type="match status" value="1"/>
</dbReference>
<dbReference type="Gene3D" id="3.40.50.150">
    <property type="entry name" value="Vaccinia Virus protein VP39"/>
    <property type="match status" value="1"/>
</dbReference>
<comment type="caution">
    <text evidence="3">The sequence shown here is derived from an EMBL/GenBank/DDBJ whole genome shotgun (WGS) entry which is preliminary data.</text>
</comment>
<dbReference type="Proteomes" id="UP001209654">
    <property type="component" value="Unassembled WGS sequence"/>
</dbReference>
<keyword evidence="3" id="KW-0489">Methyltransferase</keyword>
<dbReference type="GO" id="GO:0032259">
    <property type="term" value="P:methylation"/>
    <property type="evidence" value="ECO:0007669"/>
    <property type="project" value="UniProtKB-KW"/>
</dbReference>